<dbReference type="EMBL" id="CAJOBI010371051">
    <property type="protein sequence ID" value="CAF5229551.1"/>
    <property type="molecule type" value="Genomic_DNA"/>
</dbReference>
<feature type="non-terminal residue" evidence="1">
    <location>
        <position position="37"/>
    </location>
</feature>
<evidence type="ECO:0000313" key="1">
    <source>
        <dbReference type="EMBL" id="CAF5229551.1"/>
    </source>
</evidence>
<sequence length="37" mass="4097">MIVGNVSKTFSKPCRLNMKCGKPSDNVGTYEPFCIKC</sequence>
<dbReference type="AlphaFoldDB" id="A0A8S3KCB0"/>
<proteinExistence type="predicted"/>
<organism evidence="1 2">
    <name type="scientific">Rotaria magnacalcarata</name>
    <dbReference type="NCBI Taxonomy" id="392030"/>
    <lineage>
        <taxon>Eukaryota</taxon>
        <taxon>Metazoa</taxon>
        <taxon>Spiralia</taxon>
        <taxon>Gnathifera</taxon>
        <taxon>Rotifera</taxon>
        <taxon>Eurotatoria</taxon>
        <taxon>Bdelloidea</taxon>
        <taxon>Philodinida</taxon>
        <taxon>Philodinidae</taxon>
        <taxon>Rotaria</taxon>
    </lineage>
</organism>
<reference evidence="1" key="1">
    <citation type="submission" date="2021-02" db="EMBL/GenBank/DDBJ databases">
        <authorList>
            <person name="Nowell W R."/>
        </authorList>
    </citation>
    <scope>NUCLEOTIDE SEQUENCE</scope>
</reference>
<protein>
    <submittedName>
        <fullName evidence="1">Uncharacterized protein</fullName>
    </submittedName>
</protein>
<accession>A0A8S3KCB0</accession>
<evidence type="ECO:0000313" key="2">
    <source>
        <dbReference type="Proteomes" id="UP000676336"/>
    </source>
</evidence>
<gene>
    <name evidence="1" type="ORF">SMN809_LOCUS86471</name>
</gene>
<comment type="caution">
    <text evidence="1">The sequence shown here is derived from an EMBL/GenBank/DDBJ whole genome shotgun (WGS) entry which is preliminary data.</text>
</comment>
<name>A0A8S3KCB0_9BILA</name>
<dbReference type="Proteomes" id="UP000676336">
    <property type="component" value="Unassembled WGS sequence"/>
</dbReference>